<protein>
    <submittedName>
        <fullName evidence="3">Uncharacterized protein</fullName>
    </submittedName>
</protein>
<dbReference type="Proteomes" id="UP000244441">
    <property type="component" value="Chromosome"/>
</dbReference>
<dbReference type="RefSeq" id="WP_108602291.1">
    <property type="nucleotide sequence ID" value="NZ_CP026604.1"/>
</dbReference>
<accession>A0A2S0VQ58</accession>
<keyword evidence="4" id="KW-1185">Reference proteome</keyword>
<feature type="region of interest" description="Disordered" evidence="1">
    <location>
        <begin position="31"/>
        <end position="51"/>
    </location>
</feature>
<dbReference type="EMBL" id="CP026604">
    <property type="protein sequence ID" value="AWB66220.1"/>
    <property type="molecule type" value="Genomic_DNA"/>
</dbReference>
<evidence type="ECO:0000256" key="2">
    <source>
        <dbReference type="SAM" id="SignalP"/>
    </source>
</evidence>
<dbReference type="AlphaFoldDB" id="A0A2S0VQ58"/>
<proteinExistence type="predicted"/>
<evidence type="ECO:0000313" key="4">
    <source>
        <dbReference type="Proteomes" id="UP000244441"/>
    </source>
</evidence>
<dbReference type="KEGG" id="cate:C2869_07125"/>
<evidence type="ECO:0000313" key="3">
    <source>
        <dbReference type="EMBL" id="AWB66220.1"/>
    </source>
</evidence>
<sequence length="480" mass="53096">MFSANLSISKLLLIACFTSVLSACGGAGSSNAADSAADKSNEETQTNIDPQTDLETKAIMALFDTWEKATNSDGTVDAEQLTKILHDDFTLHDGQTQKKDMIERLSTLNDGSSFVGSVPETSRRIETYENVSVSDLNIDAGTANVSFRPFSQGEYSQNFNYSWQAIKHPAHGWQLLGEPLPILFNSPTVHCVTDHYFGHPTSSYIERTEEDYTKAYCYMNITAKDINWDNNSAFGMEEGQFNLGVGNLVSTVLPFAAIKIEVVSPQNEIQQTLYLANVFYDEAASYCYQKRSCFSLIDPNGKGFVENYNSSFDHDFSIFQEGTTFRYSVYTQPLDYSDATNPVVDEGSLAFQTERTMLAPSFTLGELGSFNEYPPSVVENTFLNGGQLNISWQRPNGLNTKMIRVNTHIFSNNGGRIRDNYEMKIVDNDNSATVDMSETLDKLAQAGGLADVDSNLVVISVIFADPRSGATKKLSTSVYF</sequence>
<organism evidence="3 4">
    <name type="scientific">Saccharobesus litoralis</name>
    <dbReference type="NCBI Taxonomy" id="2172099"/>
    <lineage>
        <taxon>Bacteria</taxon>
        <taxon>Pseudomonadati</taxon>
        <taxon>Pseudomonadota</taxon>
        <taxon>Gammaproteobacteria</taxon>
        <taxon>Alteromonadales</taxon>
        <taxon>Alteromonadaceae</taxon>
        <taxon>Saccharobesus</taxon>
    </lineage>
</organism>
<reference evidence="3 4" key="1">
    <citation type="submission" date="2018-01" db="EMBL/GenBank/DDBJ databases">
        <title>Genome sequence of a Cantenovulum-like bacteria.</title>
        <authorList>
            <person name="Tan W.R."/>
            <person name="Lau N.-S."/>
            <person name="Go F."/>
            <person name="Amirul A.-A.A."/>
        </authorList>
    </citation>
    <scope>NUCLEOTIDE SEQUENCE [LARGE SCALE GENOMIC DNA]</scope>
    <source>
        <strain evidence="3 4">CCB-QB4</strain>
    </source>
</reference>
<gene>
    <name evidence="3" type="ORF">C2869_07125</name>
</gene>
<evidence type="ECO:0000256" key="1">
    <source>
        <dbReference type="SAM" id="MobiDB-lite"/>
    </source>
</evidence>
<feature type="signal peptide" evidence="2">
    <location>
        <begin position="1"/>
        <end position="32"/>
    </location>
</feature>
<name>A0A2S0VQ58_9ALTE</name>
<keyword evidence="2" id="KW-0732">Signal</keyword>
<feature type="chain" id="PRO_5015670396" evidence="2">
    <location>
        <begin position="33"/>
        <end position="480"/>
    </location>
</feature>